<dbReference type="AlphaFoldDB" id="A0AAJ0HQ04"/>
<name>A0AAJ0HQ04_9PEZI</name>
<organism evidence="1 2">
    <name type="scientific">Lasiosphaeria hispida</name>
    <dbReference type="NCBI Taxonomy" id="260671"/>
    <lineage>
        <taxon>Eukaryota</taxon>
        <taxon>Fungi</taxon>
        <taxon>Dikarya</taxon>
        <taxon>Ascomycota</taxon>
        <taxon>Pezizomycotina</taxon>
        <taxon>Sordariomycetes</taxon>
        <taxon>Sordariomycetidae</taxon>
        <taxon>Sordariales</taxon>
        <taxon>Lasiosphaeriaceae</taxon>
        <taxon>Lasiosphaeria</taxon>
    </lineage>
</organism>
<dbReference type="Proteomes" id="UP001275084">
    <property type="component" value="Unassembled WGS sequence"/>
</dbReference>
<accession>A0AAJ0HQ04</accession>
<dbReference type="PANTHER" id="PTHR40619">
    <property type="entry name" value="FUNGAL STAND N-TERMINAL GOODBYE DOMAIN-CONTAINING PROTEIN"/>
    <property type="match status" value="1"/>
</dbReference>
<evidence type="ECO:0000313" key="1">
    <source>
        <dbReference type="EMBL" id="KAK3359208.1"/>
    </source>
</evidence>
<sequence length="126" mass="14004">MSANNLDTLLVDGNMQDASSDKISPLSLFCTNFALAITNLEPENVFTHFYCGLRTDGDDTWSGPNGLVRSIIAQLLRHLLHTLLHQFSAGTTIYSIIDGISTFDVDYRRAFAILEGRIMMMMIDSV</sequence>
<comment type="caution">
    <text evidence="1">The sequence shown here is derived from an EMBL/GenBank/DDBJ whole genome shotgun (WGS) entry which is preliminary data.</text>
</comment>
<reference evidence="1" key="2">
    <citation type="submission" date="2023-06" db="EMBL/GenBank/DDBJ databases">
        <authorList>
            <consortium name="Lawrence Berkeley National Laboratory"/>
            <person name="Haridas S."/>
            <person name="Hensen N."/>
            <person name="Bonometti L."/>
            <person name="Westerberg I."/>
            <person name="Brannstrom I.O."/>
            <person name="Guillou S."/>
            <person name="Cros-Aarteil S."/>
            <person name="Calhoun S."/>
            <person name="Kuo A."/>
            <person name="Mondo S."/>
            <person name="Pangilinan J."/>
            <person name="Riley R."/>
            <person name="Labutti K."/>
            <person name="Andreopoulos B."/>
            <person name="Lipzen A."/>
            <person name="Chen C."/>
            <person name="Yanf M."/>
            <person name="Daum C."/>
            <person name="Ng V."/>
            <person name="Clum A."/>
            <person name="Steindorff A."/>
            <person name="Ohm R."/>
            <person name="Martin F."/>
            <person name="Silar P."/>
            <person name="Natvig D."/>
            <person name="Lalanne C."/>
            <person name="Gautier V."/>
            <person name="Ament-Velasquez S.L."/>
            <person name="Kruys A."/>
            <person name="Hutchinson M.I."/>
            <person name="Powell A.J."/>
            <person name="Barry K."/>
            <person name="Miller A.N."/>
            <person name="Grigoriev I.V."/>
            <person name="Debuchy R."/>
            <person name="Gladieux P."/>
            <person name="Thoren M.H."/>
            <person name="Johannesson H."/>
        </authorList>
    </citation>
    <scope>NUCLEOTIDE SEQUENCE</scope>
    <source>
        <strain evidence="1">CBS 955.72</strain>
    </source>
</reference>
<gene>
    <name evidence="1" type="ORF">B0T25DRAFT_564238</name>
</gene>
<proteinExistence type="predicted"/>
<keyword evidence="2" id="KW-1185">Reference proteome</keyword>
<protein>
    <submittedName>
        <fullName evidence="1">Uncharacterized protein</fullName>
    </submittedName>
</protein>
<evidence type="ECO:0000313" key="2">
    <source>
        <dbReference type="Proteomes" id="UP001275084"/>
    </source>
</evidence>
<reference evidence="1" key="1">
    <citation type="journal article" date="2023" name="Mol. Phylogenet. Evol.">
        <title>Genome-scale phylogeny and comparative genomics of the fungal order Sordariales.</title>
        <authorList>
            <person name="Hensen N."/>
            <person name="Bonometti L."/>
            <person name="Westerberg I."/>
            <person name="Brannstrom I.O."/>
            <person name="Guillou S."/>
            <person name="Cros-Aarteil S."/>
            <person name="Calhoun S."/>
            <person name="Haridas S."/>
            <person name="Kuo A."/>
            <person name="Mondo S."/>
            <person name="Pangilinan J."/>
            <person name="Riley R."/>
            <person name="LaButti K."/>
            <person name="Andreopoulos B."/>
            <person name="Lipzen A."/>
            <person name="Chen C."/>
            <person name="Yan M."/>
            <person name="Daum C."/>
            <person name="Ng V."/>
            <person name="Clum A."/>
            <person name="Steindorff A."/>
            <person name="Ohm R.A."/>
            <person name="Martin F."/>
            <person name="Silar P."/>
            <person name="Natvig D.O."/>
            <person name="Lalanne C."/>
            <person name="Gautier V."/>
            <person name="Ament-Velasquez S.L."/>
            <person name="Kruys A."/>
            <person name="Hutchinson M.I."/>
            <person name="Powell A.J."/>
            <person name="Barry K."/>
            <person name="Miller A.N."/>
            <person name="Grigoriev I.V."/>
            <person name="Debuchy R."/>
            <person name="Gladieux P."/>
            <person name="Hiltunen Thoren M."/>
            <person name="Johannesson H."/>
        </authorList>
    </citation>
    <scope>NUCLEOTIDE SEQUENCE</scope>
    <source>
        <strain evidence="1">CBS 955.72</strain>
    </source>
</reference>
<dbReference type="EMBL" id="JAUIQD010000002">
    <property type="protein sequence ID" value="KAK3359208.1"/>
    <property type="molecule type" value="Genomic_DNA"/>
</dbReference>
<dbReference type="PANTHER" id="PTHR40619:SF3">
    <property type="entry name" value="FUNGAL STAND N-TERMINAL GOODBYE DOMAIN-CONTAINING PROTEIN"/>
    <property type="match status" value="1"/>
</dbReference>